<reference evidence="3" key="1">
    <citation type="journal article" date="2011" name="Nature">
        <title>Genome sequence and analysis of the tuber crop potato.</title>
        <authorList>
            <consortium name="The Potato Genome Sequencing Consortium"/>
        </authorList>
    </citation>
    <scope>NUCLEOTIDE SEQUENCE [LARGE SCALE GENOMIC DNA]</scope>
    <source>
        <strain evidence="3">cv. DM1-3 516 R44</strain>
    </source>
</reference>
<evidence type="ECO:0000313" key="2">
    <source>
        <dbReference type="EnsemblPlants" id="PGSC0003DMT400093817"/>
    </source>
</evidence>
<sequence length="273" mass="30986">MDTTAVGQPLLEGGQPTKANFHTLSYTDSLKPQSGHIKKVPLKSVTYLHGETIVLWEQEEVDKMIINENLECAVIGKFSYGWPNIQDLRKLIPKQWIQRTKGSKLSTSGRSVEQVDASSKLEESPNIEIQKSHNVKDRGSNIQALGKSSEHVEVSSRMEENSNNEKSTNVYESRKQSETKESEENVKETPDDQLPQPHAKEALDLMEDFEELIQHRRETEEDESMEYNIQQISKAGDLSPRHTNSLKAKRGRPTIPLQVKTRSIKDRGTHSDQ</sequence>
<protein>
    <submittedName>
        <fullName evidence="2">Uncharacterized protein</fullName>
    </submittedName>
</protein>
<feature type="compositionally biased region" description="Polar residues" evidence="1">
    <location>
        <begin position="99"/>
        <end position="111"/>
    </location>
</feature>
<feature type="compositionally biased region" description="Basic and acidic residues" evidence="1">
    <location>
        <begin position="263"/>
        <end position="273"/>
    </location>
</feature>
<feature type="compositionally biased region" description="Basic and acidic residues" evidence="1">
    <location>
        <begin position="130"/>
        <end position="139"/>
    </location>
</feature>
<proteinExistence type="predicted"/>
<organism evidence="2 3">
    <name type="scientific">Solanum tuberosum</name>
    <name type="common">Potato</name>
    <dbReference type="NCBI Taxonomy" id="4113"/>
    <lineage>
        <taxon>Eukaryota</taxon>
        <taxon>Viridiplantae</taxon>
        <taxon>Streptophyta</taxon>
        <taxon>Embryophyta</taxon>
        <taxon>Tracheophyta</taxon>
        <taxon>Spermatophyta</taxon>
        <taxon>Magnoliopsida</taxon>
        <taxon>eudicotyledons</taxon>
        <taxon>Gunneridae</taxon>
        <taxon>Pentapetalae</taxon>
        <taxon>asterids</taxon>
        <taxon>lamiids</taxon>
        <taxon>Solanales</taxon>
        <taxon>Solanaceae</taxon>
        <taxon>Solanoideae</taxon>
        <taxon>Solaneae</taxon>
        <taxon>Solanum</taxon>
    </lineage>
</organism>
<feature type="region of interest" description="Disordered" evidence="1">
    <location>
        <begin position="99"/>
        <end position="200"/>
    </location>
</feature>
<dbReference type="Gramene" id="PGSC0003DMT400093817">
    <property type="protein sequence ID" value="PGSC0003DMT400093817"/>
    <property type="gene ID" value="PGSC0003DMG400043388"/>
</dbReference>
<dbReference type="EnsemblPlants" id="PGSC0003DMT400093817">
    <property type="protein sequence ID" value="PGSC0003DMT400093817"/>
    <property type="gene ID" value="PGSC0003DMG400043388"/>
</dbReference>
<dbReference type="Proteomes" id="UP000011115">
    <property type="component" value="Unassembled WGS sequence"/>
</dbReference>
<evidence type="ECO:0000313" key="3">
    <source>
        <dbReference type="Proteomes" id="UP000011115"/>
    </source>
</evidence>
<feature type="compositionally biased region" description="Basic and acidic residues" evidence="1">
    <location>
        <begin position="172"/>
        <end position="190"/>
    </location>
</feature>
<dbReference type="HOGENOM" id="CLU_1020852_0_0_1"/>
<dbReference type="InParanoid" id="M1DSS2"/>
<reference evidence="2" key="2">
    <citation type="submission" date="2015-06" db="UniProtKB">
        <authorList>
            <consortium name="EnsemblPlants"/>
        </authorList>
    </citation>
    <scope>IDENTIFICATION</scope>
    <source>
        <strain evidence="2">DM1-3 516 R44</strain>
    </source>
</reference>
<feature type="compositionally biased region" description="Basic and acidic residues" evidence="1">
    <location>
        <begin position="148"/>
        <end position="160"/>
    </location>
</feature>
<name>M1DSS2_SOLTU</name>
<feature type="region of interest" description="Disordered" evidence="1">
    <location>
        <begin position="232"/>
        <end position="273"/>
    </location>
</feature>
<keyword evidence="3" id="KW-1185">Reference proteome</keyword>
<evidence type="ECO:0000256" key="1">
    <source>
        <dbReference type="SAM" id="MobiDB-lite"/>
    </source>
</evidence>
<accession>M1DSS2</accession>
<dbReference type="AlphaFoldDB" id="M1DSS2"/>
<dbReference type="PaxDb" id="4113-PGSC0003DMT400093817"/>